<dbReference type="GO" id="GO:0051082">
    <property type="term" value="F:unfolded protein binding"/>
    <property type="evidence" value="ECO:0007669"/>
    <property type="project" value="UniProtKB-UniRule"/>
</dbReference>
<dbReference type="GO" id="GO:0005737">
    <property type="term" value="C:cytoplasm"/>
    <property type="evidence" value="ECO:0007669"/>
    <property type="project" value="UniProtKB-SubCell"/>
</dbReference>
<dbReference type="Gene3D" id="3.55.30.10">
    <property type="entry name" value="Hsp33 domain"/>
    <property type="match status" value="1"/>
</dbReference>
<comment type="PTM">
    <text evidence="6">Under oxidizing conditions two disulfide bonds are formed involving the reactive cysteines. Under reducing conditions zinc is bound to the reactive cysteines and the protein is inactive.</text>
</comment>
<evidence type="ECO:0000256" key="6">
    <source>
        <dbReference type="HAMAP-Rule" id="MF_00117"/>
    </source>
</evidence>
<dbReference type="PIRSF" id="PIRSF005261">
    <property type="entry name" value="Heat_shock_Hsp33"/>
    <property type="match status" value="1"/>
</dbReference>
<evidence type="ECO:0000313" key="8">
    <source>
        <dbReference type="EMBL" id="KDR95316.1"/>
    </source>
</evidence>
<dbReference type="InterPro" id="IPR000397">
    <property type="entry name" value="Heat_shock_Hsp33"/>
</dbReference>
<evidence type="ECO:0000256" key="4">
    <source>
        <dbReference type="ARBA" id="ARBA00023186"/>
    </source>
</evidence>
<protein>
    <recommendedName>
        <fullName evidence="6">33 kDa chaperonin</fullName>
    </recommendedName>
    <alternativeName>
        <fullName evidence="6">Heat shock protein 33 homolog</fullName>
        <shortName evidence="6">HSP33</shortName>
    </alternativeName>
</protein>
<dbReference type="RefSeq" id="WP_038263422.1">
    <property type="nucleotide sequence ID" value="NZ_FSRH01000004.1"/>
</dbReference>
<keyword evidence="5 6" id="KW-0676">Redox-active center</keyword>
<evidence type="ECO:0000313" key="7">
    <source>
        <dbReference type="EMBL" id="KDR93889.1"/>
    </source>
</evidence>
<evidence type="ECO:0000256" key="5">
    <source>
        <dbReference type="ARBA" id="ARBA00023284"/>
    </source>
</evidence>
<dbReference type="AlphaFoldDB" id="A0A069RE59"/>
<comment type="function">
    <text evidence="6">Redox regulated molecular chaperone. Protects both thermally unfolding and oxidatively damaged proteins from irreversible aggregation. Plays an important role in the bacterial defense system toward oxidative stress.</text>
</comment>
<dbReference type="PANTHER" id="PTHR30111:SF1">
    <property type="entry name" value="33 KDA CHAPERONIN"/>
    <property type="match status" value="1"/>
</dbReference>
<dbReference type="CDD" id="cd00498">
    <property type="entry name" value="Hsp33"/>
    <property type="match status" value="1"/>
</dbReference>
<dbReference type="PANTHER" id="PTHR30111">
    <property type="entry name" value="33 KDA CHAPERONIN"/>
    <property type="match status" value="1"/>
</dbReference>
<dbReference type="SUPFAM" id="SSF64397">
    <property type="entry name" value="Hsp33 domain"/>
    <property type="match status" value="1"/>
</dbReference>
<feature type="disulfide bond" description="Redox-active" evidence="6">
    <location>
        <begin position="238"/>
        <end position="240"/>
    </location>
</feature>
<accession>A0A069RE59</accession>
<keyword evidence="2 6" id="KW-0862">Zinc</keyword>
<comment type="subcellular location">
    <subcellularLocation>
        <location evidence="6">Cytoplasm</location>
    </subcellularLocation>
</comment>
<dbReference type="GO" id="GO:0042026">
    <property type="term" value="P:protein refolding"/>
    <property type="evidence" value="ECO:0007669"/>
    <property type="project" value="TreeGrafter"/>
</dbReference>
<evidence type="ECO:0000256" key="3">
    <source>
        <dbReference type="ARBA" id="ARBA00023157"/>
    </source>
</evidence>
<dbReference type="Gene3D" id="3.90.1280.10">
    <property type="entry name" value="HSP33 redox switch-like"/>
    <property type="match status" value="1"/>
</dbReference>
<dbReference type="EMBL" id="JJMM01000026">
    <property type="protein sequence ID" value="KDR93889.1"/>
    <property type="molecule type" value="Genomic_DNA"/>
</dbReference>
<dbReference type="EMBL" id="JJMM01000010">
    <property type="protein sequence ID" value="KDR95316.1"/>
    <property type="molecule type" value="Genomic_DNA"/>
</dbReference>
<gene>
    <name evidence="6 8" type="primary">hslO</name>
    <name evidence="8" type="ORF">CLIT_10c00430</name>
    <name evidence="7" type="ORF">CLIT_23c01610</name>
</gene>
<dbReference type="HAMAP" id="MF_00117">
    <property type="entry name" value="HslO"/>
    <property type="match status" value="1"/>
</dbReference>
<dbReference type="InterPro" id="IPR016153">
    <property type="entry name" value="Heat_shock_Hsp33_N"/>
</dbReference>
<dbReference type="STRING" id="1121324.CLIT_10c00430"/>
<dbReference type="OrthoDB" id="9776534at2"/>
<dbReference type="eggNOG" id="COG1281">
    <property type="taxonomic scope" value="Bacteria"/>
</dbReference>
<dbReference type="SUPFAM" id="SSF118352">
    <property type="entry name" value="HSP33 redox switch-like"/>
    <property type="match status" value="1"/>
</dbReference>
<evidence type="ECO:0000256" key="2">
    <source>
        <dbReference type="ARBA" id="ARBA00022833"/>
    </source>
</evidence>
<feature type="disulfide bond" description="Redox-active" evidence="6">
    <location>
        <begin position="271"/>
        <end position="274"/>
    </location>
</feature>
<dbReference type="InterPro" id="IPR016154">
    <property type="entry name" value="Heat_shock_Hsp33_C"/>
</dbReference>
<evidence type="ECO:0000256" key="1">
    <source>
        <dbReference type="ARBA" id="ARBA00022490"/>
    </source>
</evidence>
<keyword evidence="1 6" id="KW-0963">Cytoplasm</keyword>
<keyword evidence="9" id="KW-1185">Reference proteome</keyword>
<dbReference type="GO" id="GO:0044183">
    <property type="term" value="F:protein folding chaperone"/>
    <property type="evidence" value="ECO:0007669"/>
    <property type="project" value="TreeGrafter"/>
</dbReference>
<dbReference type="NCBIfam" id="NF001033">
    <property type="entry name" value="PRK00114.1"/>
    <property type="match status" value="1"/>
</dbReference>
<evidence type="ECO:0000313" key="9">
    <source>
        <dbReference type="Proteomes" id="UP000027946"/>
    </source>
</evidence>
<proteinExistence type="inferred from homology"/>
<dbReference type="Pfam" id="PF01430">
    <property type="entry name" value="HSP33"/>
    <property type="match status" value="1"/>
</dbReference>
<keyword evidence="3 6" id="KW-1015">Disulfide bond</keyword>
<name>A0A069RE59_PEPLI</name>
<comment type="similarity">
    <text evidence="6">Belongs to the HSP33 family.</text>
</comment>
<comment type="caution">
    <text evidence="8">The sequence shown here is derived from an EMBL/GenBank/DDBJ whole genome shotgun (WGS) entry which is preliminary data.</text>
</comment>
<organism evidence="8 9">
    <name type="scientific">Peptoclostridium litorale DSM 5388</name>
    <dbReference type="NCBI Taxonomy" id="1121324"/>
    <lineage>
        <taxon>Bacteria</taxon>
        <taxon>Bacillati</taxon>
        <taxon>Bacillota</taxon>
        <taxon>Clostridia</taxon>
        <taxon>Peptostreptococcales</taxon>
        <taxon>Peptoclostridiaceae</taxon>
        <taxon>Peptoclostridium</taxon>
    </lineage>
</organism>
<sequence length="292" mass="31783">MSNYVIRTSAADNNIRGFFAVTTEMVEKARTIHEASPVATAALGRVITAASIMGLMMKGDKDKLTLQVMGGGPAGSVVAVSNSKGMVKGYISNPSVDVPLKEDGKLDVGGAVGIDGKISVMRDLGMKEPYIGQNDLFNGEIAQDLTHYYAYSEQQPSAVSLGVLIEKDSSVKAAGGFIVQLMPDADEEIVSRLEQNLVSMKNITALIEDGNMPEDIMNMVFDGLSPKVLQKDEVDFECDCSREKFEKALVTIGEEDFDKLINEDNGAELVCHFCNSKYNFTREDLEELKKNM</sequence>
<dbReference type="Proteomes" id="UP000027946">
    <property type="component" value="Unassembled WGS sequence"/>
</dbReference>
<keyword evidence="4 6" id="KW-0143">Chaperone</keyword>
<reference evidence="8 9" key="1">
    <citation type="submission" date="2014-03" db="EMBL/GenBank/DDBJ databases">
        <title>Genome sequence of Clostridium litorale W6, DSM 5388.</title>
        <authorList>
            <person name="Poehlein A."/>
            <person name="Jagirdar A."/>
            <person name="Khonsari B."/>
            <person name="Chibani C.M."/>
            <person name="Gutierrez Gutierrez D.A."/>
            <person name="Davydova E."/>
            <person name="Alghaithi H.S."/>
            <person name="Nair K.P."/>
            <person name="Dhamotharan K."/>
            <person name="Chandran L."/>
            <person name="G W."/>
            <person name="Daniel R."/>
        </authorList>
    </citation>
    <scope>NUCLEOTIDE SEQUENCE [LARGE SCALE GENOMIC DNA]</scope>
    <source>
        <strain evidence="8 9">W6</strain>
    </source>
</reference>